<feature type="non-terminal residue" evidence="1">
    <location>
        <position position="1"/>
    </location>
</feature>
<dbReference type="Proteomes" id="UP000278475">
    <property type="component" value="Unassembled WGS sequence"/>
</dbReference>
<evidence type="ECO:0000313" key="2">
    <source>
        <dbReference type="Proteomes" id="UP000278475"/>
    </source>
</evidence>
<sequence>AGVFDLKRVKSFVKEFLDDKLDVLMIDLGGVAEPGEIIFLARRYKKAFNPRLIIVKNKLLIDFIKSCRIRE</sequence>
<comment type="caution">
    <text evidence="1">The sequence shown here is derived from an EMBL/GenBank/DDBJ whole genome shotgun (WGS) entry which is preliminary data.</text>
</comment>
<gene>
    <name evidence="1" type="ORF">DRJ31_10510</name>
</gene>
<dbReference type="EMBL" id="QMQV01000212">
    <property type="protein sequence ID" value="RLE46032.1"/>
    <property type="molecule type" value="Genomic_DNA"/>
</dbReference>
<name>A0A497ELK3_9CREN</name>
<evidence type="ECO:0000313" key="1">
    <source>
        <dbReference type="EMBL" id="RLE46032.1"/>
    </source>
</evidence>
<protein>
    <submittedName>
        <fullName evidence="1">Uncharacterized protein</fullName>
    </submittedName>
</protein>
<reference evidence="1 2" key="1">
    <citation type="submission" date="2018-06" db="EMBL/GenBank/DDBJ databases">
        <title>Extensive metabolic versatility and redundancy in microbially diverse, dynamic hydrothermal sediments.</title>
        <authorList>
            <person name="Dombrowski N."/>
            <person name="Teske A."/>
            <person name="Baker B.J."/>
        </authorList>
    </citation>
    <scope>NUCLEOTIDE SEQUENCE [LARGE SCALE GENOMIC DNA]</scope>
    <source>
        <strain evidence="1">B66_G16</strain>
    </source>
</reference>
<proteinExistence type="predicted"/>
<dbReference type="AlphaFoldDB" id="A0A497ELK3"/>
<organism evidence="1 2">
    <name type="scientific">Thermoproteota archaeon</name>
    <dbReference type="NCBI Taxonomy" id="2056631"/>
    <lineage>
        <taxon>Archaea</taxon>
        <taxon>Thermoproteota</taxon>
    </lineage>
</organism>
<accession>A0A497ELK3</accession>